<name>A0A4D9D0B2_9STRA</name>
<reference evidence="2 3" key="1">
    <citation type="submission" date="2019-01" db="EMBL/GenBank/DDBJ databases">
        <title>Nuclear Genome Assembly of the Microalgal Biofuel strain Nannochloropsis salina CCMP1776.</title>
        <authorList>
            <person name="Hovde B."/>
        </authorList>
    </citation>
    <scope>NUCLEOTIDE SEQUENCE [LARGE SCALE GENOMIC DNA]</scope>
    <source>
        <strain evidence="2 3">CCMP1776</strain>
    </source>
</reference>
<dbReference type="Pfam" id="PF03372">
    <property type="entry name" value="Exo_endo_phos"/>
    <property type="match status" value="1"/>
</dbReference>
<dbReference type="PANTHER" id="PTHR14859:SF16">
    <property type="entry name" value="ENDONUCLEASE_EXONUCLEASE_PHOSPHATASE DOMAIN-CONTAINING PROTEIN"/>
    <property type="match status" value="1"/>
</dbReference>
<evidence type="ECO:0000313" key="3">
    <source>
        <dbReference type="Proteomes" id="UP000355283"/>
    </source>
</evidence>
<feature type="domain" description="Endonuclease/exonuclease/phosphatase" evidence="1">
    <location>
        <begin position="197"/>
        <end position="505"/>
    </location>
</feature>
<organism evidence="2 3">
    <name type="scientific">Nannochloropsis salina CCMP1776</name>
    <dbReference type="NCBI Taxonomy" id="1027361"/>
    <lineage>
        <taxon>Eukaryota</taxon>
        <taxon>Sar</taxon>
        <taxon>Stramenopiles</taxon>
        <taxon>Ochrophyta</taxon>
        <taxon>Eustigmatophyceae</taxon>
        <taxon>Eustigmatales</taxon>
        <taxon>Monodopsidaceae</taxon>
        <taxon>Microchloropsis</taxon>
        <taxon>Microchloropsis salina</taxon>
    </lineage>
</organism>
<dbReference type="AlphaFoldDB" id="A0A4D9D0B2"/>
<proteinExistence type="predicted"/>
<evidence type="ECO:0000313" key="2">
    <source>
        <dbReference type="EMBL" id="TFJ84314.1"/>
    </source>
</evidence>
<dbReference type="OrthoDB" id="387657at2759"/>
<dbReference type="PANTHER" id="PTHR14859">
    <property type="entry name" value="CALCOFLUOR WHITE HYPERSENSITIVE PROTEIN PRECURSOR"/>
    <property type="match status" value="1"/>
</dbReference>
<protein>
    <recommendedName>
        <fullName evidence="1">Endonuclease/exonuclease/phosphatase domain-containing protein</fullName>
    </recommendedName>
</protein>
<dbReference type="InterPro" id="IPR036691">
    <property type="entry name" value="Endo/exonu/phosph_ase_sf"/>
</dbReference>
<dbReference type="GO" id="GO:0016020">
    <property type="term" value="C:membrane"/>
    <property type="evidence" value="ECO:0007669"/>
    <property type="project" value="GOC"/>
</dbReference>
<gene>
    <name evidence="2" type="ORF">NSK_004305</name>
</gene>
<sequence length="524" mass="57455">MGKRTKHNAGLQDPPLSQCPITLAALLVLLTNAQICAIQSGGMRLTGRKSKISSNLTDLEWHTRAHAIPLHPFTGHHSSFPAPPLAYGGTFAILSGKIDFRPGEMEELVAFAHKQGLFDDPSGVTGQGATSQPLSEHECTATLLDQNMEPFSKFPVRVQEARRLDCGIALDGPWCERLPAAWVYPDPATRWTRYWERMAYLASVIWASGADVVGLQEVRYDQTFGPAGYHFGLTHLLDLLGALARSETIAGAEPPAPFQFLYQPAMSFAEPQGHQVREDEGVALLSRFPIRSSDYLLLPRDFTDAQDGHQRVVLHAAVEPWPGRPLLHVCVTHFSLSAAARKIAASCIVEWTNNQDHQNVVLMGDLNAEPHEESLQLLREGGFRDAWADLHGRESVAAKSLEAGLGLVNTKLTQAMETEDLPCVDGRKHCRRARHMQTSGGESVASFTFPTCNPVKRIDYVLFRGNLRPLSGQLCGAEPKEGGQHHRTPGGGMLERNGPVYASDHLGVLIHFQPTSESFSPIIS</sequence>
<dbReference type="InterPro" id="IPR051916">
    <property type="entry name" value="GPI-anchor_lipid_remodeler"/>
</dbReference>
<dbReference type="InterPro" id="IPR005135">
    <property type="entry name" value="Endo/exonuclease/phosphatase"/>
</dbReference>
<dbReference type="Proteomes" id="UP000355283">
    <property type="component" value="Unassembled WGS sequence"/>
</dbReference>
<dbReference type="EMBL" id="SDOX01000019">
    <property type="protein sequence ID" value="TFJ84314.1"/>
    <property type="molecule type" value="Genomic_DNA"/>
</dbReference>
<dbReference type="GO" id="GO:0003824">
    <property type="term" value="F:catalytic activity"/>
    <property type="evidence" value="ECO:0007669"/>
    <property type="project" value="InterPro"/>
</dbReference>
<dbReference type="GO" id="GO:0006506">
    <property type="term" value="P:GPI anchor biosynthetic process"/>
    <property type="evidence" value="ECO:0007669"/>
    <property type="project" value="TreeGrafter"/>
</dbReference>
<evidence type="ECO:0000259" key="1">
    <source>
        <dbReference type="Pfam" id="PF03372"/>
    </source>
</evidence>
<dbReference type="SUPFAM" id="SSF56219">
    <property type="entry name" value="DNase I-like"/>
    <property type="match status" value="1"/>
</dbReference>
<keyword evidence="3" id="KW-1185">Reference proteome</keyword>
<dbReference type="Gene3D" id="3.60.10.10">
    <property type="entry name" value="Endonuclease/exonuclease/phosphatase"/>
    <property type="match status" value="1"/>
</dbReference>
<accession>A0A4D9D0B2</accession>
<dbReference type="GO" id="GO:0005783">
    <property type="term" value="C:endoplasmic reticulum"/>
    <property type="evidence" value="ECO:0007669"/>
    <property type="project" value="TreeGrafter"/>
</dbReference>
<comment type="caution">
    <text evidence="2">The sequence shown here is derived from an EMBL/GenBank/DDBJ whole genome shotgun (WGS) entry which is preliminary data.</text>
</comment>